<sequence>MQVHIDANLPNRLSNKHLFVQNIDYGLDLFLIYALTYSIFPSFMFENTGEHQLGSWDLRKMPWGTLLCCVFCLAYLYVGGCLGWLWLIVKDTF</sequence>
<dbReference type="STRING" id="74649.A0A2P6Q3D8"/>
<accession>A0A2P6Q3D8</accession>
<dbReference type="AlphaFoldDB" id="A0A2P6Q3D8"/>
<evidence type="ECO:0000256" key="5">
    <source>
        <dbReference type="ARBA" id="ARBA00022989"/>
    </source>
</evidence>
<keyword evidence="9" id="KW-1185">Reference proteome</keyword>
<organism evidence="8 9">
    <name type="scientific">Rosa chinensis</name>
    <name type="common">China rose</name>
    <dbReference type="NCBI Taxonomy" id="74649"/>
    <lineage>
        <taxon>Eukaryota</taxon>
        <taxon>Viridiplantae</taxon>
        <taxon>Streptophyta</taxon>
        <taxon>Embryophyta</taxon>
        <taxon>Tracheophyta</taxon>
        <taxon>Spermatophyta</taxon>
        <taxon>Magnoliopsida</taxon>
        <taxon>eudicotyledons</taxon>
        <taxon>Gunneridae</taxon>
        <taxon>Pentapetalae</taxon>
        <taxon>rosids</taxon>
        <taxon>fabids</taxon>
        <taxon>Rosales</taxon>
        <taxon>Rosaceae</taxon>
        <taxon>Rosoideae</taxon>
        <taxon>Rosoideae incertae sedis</taxon>
        <taxon>Rosa</taxon>
    </lineage>
</organism>
<evidence type="ECO:0000256" key="7">
    <source>
        <dbReference type="SAM" id="Phobius"/>
    </source>
</evidence>
<dbReference type="PANTHER" id="PTHR10332:SF38">
    <property type="entry name" value="EQUILIBRATIVE NUCLEOTIDE TRANSPORTER 3-RELATED"/>
    <property type="match status" value="1"/>
</dbReference>
<keyword evidence="5 7" id="KW-1133">Transmembrane helix</keyword>
<dbReference type="PANTHER" id="PTHR10332">
    <property type="entry name" value="EQUILIBRATIVE NUCLEOSIDE TRANSPORTER"/>
    <property type="match status" value="1"/>
</dbReference>
<evidence type="ECO:0000313" key="8">
    <source>
        <dbReference type="EMBL" id="PRQ28701.1"/>
    </source>
</evidence>
<keyword evidence="6 7" id="KW-0472">Membrane</keyword>
<protein>
    <submittedName>
        <fullName evidence="8">Putative equilibrative nucleoside transporter</fullName>
    </submittedName>
</protein>
<dbReference type="Proteomes" id="UP000238479">
    <property type="component" value="Chromosome 5"/>
</dbReference>
<evidence type="ECO:0000313" key="9">
    <source>
        <dbReference type="Proteomes" id="UP000238479"/>
    </source>
</evidence>
<dbReference type="EMBL" id="PDCK01000043">
    <property type="protein sequence ID" value="PRQ28701.1"/>
    <property type="molecule type" value="Genomic_DNA"/>
</dbReference>
<evidence type="ECO:0000256" key="3">
    <source>
        <dbReference type="ARBA" id="ARBA00022448"/>
    </source>
</evidence>
<comment type="similarity">
    <text evidence="2">Belongs to the SLC29A/ENT transporter (TC 2.A.57) family.</text>
</comment>
<dbReference type="GO" id="GO:0005886">
    <property type="term" value="C:plasma membrane"/>
    <property type="evidence" value="ECO:0007669"/>
    <property type="project" value="TreeGrafter"/>
</dbReference>
<dbReference type="Gramene" id="PRQ28701">
    <property type="protein sequence ID" value="PRQ28701"/>
    <property type="gene ID" value="RchiOBHm_Chr5g0005831"/>
</dbReference>
<keyword evidence="3" id="KW-0813">Transport</keyword>
<dbReference type="GO" id="GO:0005337">
    <property type="term" value="F:nucleoside transmembrane transporter activity"/>
    <property type="evidence" value="ECO:0007669"/>
    <property type="project" value="InterPro"/>
</dbReference>
<evidence type="ECO:0000256" key="2">
    <source>
        <dbReference type="ARBA" id="ARBA00007965"/>
    </source>
</evidence>
<comment type="subcellular location">
    <subcellularLocation>
        <location evidence="1">Membrane</location>
        <topology evidence="1">Multi-pass membrane protein</topology>
    </subcellularLocation>
</comment>
<evidence type="ECO:0000256" key="6">
    <source>
        <dbReference type="ARBA" id="ARBA00023136"/>
    </source>
</evidence>
<proteinExistence type="inferred from homology"/>
<feature type="transmembrane region" description="Helical" evidence="7">
    <location>
        <begin position="25"/>
        <end position="43"/>
    </location>
</feature>
<name>A0A2P6Q3D8_ROSCH</name>
<feature type="transmembrane region" description="Helical" evidence="7">
    <location>
        <begin position="63"/>
        <end position="89"/>
    </location>
</feature>
<reference evidence="8 9" key="1">
    <citation type="journal article" date="2018" name="Nat. Genet.">
        <title>The Rosa genome provides new insights in the design of modern roses.</title>
        <authorList>
            <person name="Bendahmane M."/>
        </authorList>
    </citation>
    <scope>NUCLEOTIDE SEQUENCE [LARGE SCALE GENOMIC DNA]</scope>
    <source>
        <strain evidence="9">cv. Old Blush</strain>
    </source>
</reference>
<comment type="caution">
    <text evidence="8">The sequence shown here is derived from an EMBL/GenBank/DDBJ whole genome shotgun (WGS) entry which is preliminary data.</text>
</comment>
<dbReference type="InterPro" id="IPR002259">
    <property type="entry name" value="Eqnu_transpt"/>
</dbReference>
<evidence type="ECO:0000256" key="1">
    <source>
        <dbReference type="ARBA" id="ARBA00004141"/>
    </source>
</evidence>
<gene>
    <name evidence="8" type="ORF">RchiOBHm_Chr5g0005831</name>
</gene>
<evidence type="ECO:0000256" key="4">
    <source>
        <dbReference type="ARBA" id="ARBA00022692"/>
    </source>
</evidence>
<keyword evidence="4 7" id="KW-0812">Transmembrane</keyword>